<reference evidence="3 4" key="1">
    <citation type="submission" date="2017-01" db="EMBL/GenBank/DDBJ databases">
        <title>Genomic analysis of Xuhuaishuia manganoxidans DY6-4.</title>
        <authorList>
            <person name="Wang X."/>
        </authorList>
    </citation>
    <scope>NUCLEOTIDE SEQUENCE [LARGE SCALE GENOMIC DNA]</scope>
    <source>
        <strain evidence="3 4">DY6-4</strain>
    </source>
</reference>
<dbReference type="Proteomes" id="UP000187266">
    <property type="component" value="Chromosome"/>
</dbReference>
<keyword evidence="4" id="KW-1185">Reference proteome</keyword>
<dbReference type="EMBL" id="CP019124">
    <property type="protein sequence ID" value="APX89722.1"/>
    <property type="molecule type" value="Genomic_DNA"/>
</dbReference>
<dbReference type="PANTHER" id="PTHR33495:SF2">
    <property type="entry name" value="ANTI-SIGMA FACTOR ANTAGONIST TM_1081-RELATED"/>
    <property type="match status" value="1"/>
</dbReference>
<dbReference type="STRING" id="1267768.BV394_08350"/>
<evidence type="ECO:0000313" key="3">
    <source>
        <dbReference type="EMBL" id="APX89722.1"/>
    </source>
</evidence>
<dbReference type="InterPro" id="IPR002645">
    <property type="entry name" value="STAS_dom"/>
</dbReference>
<dbReference type="RefSeq" id="WP_076979744.1">
    <property type="nucleotide sequence ID" value="NZ_CP019124.1"/>
</dbReference>
<dbReference type="GO" id="GO:0043856">
    <property type="term" value="F:anti-sigma factor antagonist activity"/>
    <property type="evidence" value="ECO:0007669"/>
    <property type="project" value="InterPro"/>
</dbReference>
<dbReference type="OrthoDB" id="9796076at2"/>
<protein>
    <recommendedName>
        <fullName evidence="2">Anti-sigma factor antagonist</fullName>
    </recommendedName>
</protein>
<dbReference type="Pfam" id="PF01740">
    <property type="entry name" value="STAS"/>
    <property type="match status" value="1"/>
</dbReference>
<evidence type="ECO:0000313" key="4">
    <source>
        <dbReference type="Proteomes" id="UP000187266"/>
    </source>
</evidence>
<name>A0A1U7DIA6_9RHOB</name>
<sequence length="114" mass="12572">MQLTKEYEPDLLIVTVTEDRLDAAAAVAFKDAMKAATRDAPRRVILDLGQVTFLDSSGLGAIVAVMKQLAPARQLEVAALHPNVMRVFRLTRMDSVIPVHPGRPRRNQDLPKVS</sequence>
<evidence type="ECO:0000256" key="1">
    <source>
        <dbReference type="ARBA" id="ARBA00009013"/>
    </source>
</evidence>
<accession>A0A1U7DIA6</accession>
<gene>
    <name evidence="3" type="ORF">BV394_08350</name>
</gene>
<dbReference type="CDD" id="cd07043">
    <property type="entry name" value="STAS_anti-anti-sigma_factors"/>
    <property type="match status" value="1"/>
</dbReference>
<proteinExistence type="inferred from homology"/>
<dbReference type="AlphaFoldDB" id="A0A1U7DIA6"/>
<evidence type="ECO:0000256" key="2">
    <source>
        <dbReference type="RuleBase" id="RU003749"/>
    </source>
</evidence>
<accession>A0A2M9DCS0</accession>
<dbReference type="PROSITE" id="PS50801">
    <property type="entry name" value="STAS"/>
    <property type="match status" value="1"/>
</dbReference>
<comment type="similarity">
    <text evidence="1 2">Belongs to the anti-sigma-factor antagonist family.</text>
</comment>
<dbReference type="InterPro" id="IPR036513">
    <property type="entry name" value="STAS_dom_sf"/>
</dbReference>
<dbReference type="SUPFAM" id="SSF52091">
    <property type="entry name" value="SpoIIaa-like"/>
    <property type="match status" value="1"/>
</dbReference>
<organism evidence="3 4">
    <name type="scientific">Brevirhabdus pacifica</name>
    <dbReference type="NCBI Taxonomy" id="1267768"/>
    <lineage>
        <taxon>Bacteria</taxon>
        <taxon>Pseudomonadati</taxon>
        <taxon>Pseudomonadota</taxon>
        <taxon>Alphaproteobacteria</taxon>
        <taxon>Rhodobacterales</taxon>
        <taxon>Paracoccaceae</taxon>
        <taxon>Brevirhabdus</taxon>
    </lineage>
</organism>
<dbReference type="InterPro" id="IPR003658">
    <property type="entry name" value="Anti-sigma_ant"/>
</dbReference>
<dbReference type="Gene3D" id="3.30.750.24">
    <property type="entry name" value="STAS domain"/>
    <property type="match status" value="1"/>
</dbReference>
<dbReference type="NCBIfam" id="TIGR00377">
    <property type="entry name" value="ant_ant_sig"/>
    <property type="match status" value="1"/>
</dbReference>
<dbReference type="PANTHER" id="PTHR33495">
    <property type="entry name" value="ANTI-SIGMA FACTOR ANTAGONIST TM_1081-RELATED-RELATED"/>
    <property type="match status" value="1"/>
</dbReference>